<accession>A0A4P8J078</accession>
<protein>
    <submittedName>
        <fullName evidence="4">Tetratricopeptide repeat protein</fullName>
    </submittedName>
</protein>
<feature type="repeat" description="TPR" evidence="3">
    <location>
        <begin position="59"/>
        <end position="92"/>
    </location>
</feature>
<dbReference type="Gene3D" id="1.25.40.10">
    <property type="entry name" value="Tetratricopeptide repeat domain"/>
    <property type="match status" value="1"/>
</dbReference>
<organism evidence="4 5">
    <name type="scientific">Trinickia violacea</name>
    <dbReference type="NCBI Taxonomy" id="2571746"/>
    <lineage>
        <taxon>Bacteria</taxon>
        <taxon>Pseudomonadati</taxon>
        <taxon>Pseudomonadota</taxon>
        <taxon>Betaproteobacteria</taxon>
        <taxon>Burkholderiales</taxon>
        <taxon>Burkholderiaceae</taxon>
        <taxon>Trinickia</taxon>
    </lineage>
</organism>
<evidence type="ECO:0000313" key="4">
    <source>
        <dbReference type="EMBL" id="QCP53725.1"/>
    </source>
</evidence>
<dbReference type="InterPro" id="IPR019734">
    <property type="entry name" value="TPR_rpt"/>
</dbReference>
<evidence type="ECO:0000256" key="1">
    <source>
        <dbReference type="ARBA" id="ARBA00022737"/>
    </source>
</evidence>
<keyword evidence="2 3" id="KW-0802">TPR repeat</keyword>
<gene>
    <name evidence="4" type="ORF">FAZ95_32450</name>
</gene>
<keyword evidence="5" id="KW-1185">Reference proteome</keyword>
<dbReference type="RefSeq" id="WP_137336494.1">
    <property type="nucleotide sequence ID" value="NZ_CP040078.1"/>
</dbReference>
<dbReference type="Pfam" id="PF07719">
    <property type="entry name" value="TPR_2"/>
    <property type="match status" value="1"/>
</dbReference>
<dbReference type="SUPFAM" id="SSF48452">
    <property type="entry name" value="TPR-like"/>
    <property type="match status" value="1"/>
</dbReference>
<dbReference type="PROSITE" id="PS50005">
    <property type="entry name" value="TPR"/>
    <property type="match status" value="1"/>
</dbReference>
<name>A0A4P8J078_9BURK</name>
<reference evidence="4 5" key="1">
    <citation type="submission" date="2019-05" db="EMBL/GenBank/DDBJ databases">
        <title>Burkholderia sp. DHOD12, isolated from subtropical forest soil.</title>
        <authorList>
            <person name="Gao Z.-H."/>
            <person name="Qiu L.-H."/>
        </authorList>
    </citation>
    <scope>NUCLEOTIDE SEQUENCE [LARGE SCALE GENOMIC DNA]</scope>
    <source>
        <strain evidence="4 5">DHOD12</strain>
    </source>
</reference>
<keyword evidence="1" id="KW-0677">Repeat</keyword>
<proteinExistence type="predicted"/>
<dbReference type="EMBL" id="CP040078">
    <property type="protein sequence ID" value="QCP53725.1"/>
    <property type="molecule type" value="Genomic_DNA"/>
</dbReference>
<dbReference type="InterPro" id="IPR011990">
    <property type="entry name" value="TPR-like_helical_dom_sf"/>
</dbReference>
<dbReference type="SMART" id="SM00028">
    <property type="entry name" value="TPR"/>
    <property type="match status" value="2"/>
</dbReference>
<dbReference type="KEGG" id="tvl:FAZ95_32450"/>
<dbReference type="AlphaFoldDB" id="A0A4P8J078"/>
<evidence type="ECO:0000313" key="5">
    <source>
        <dbReference type="Proteomes" id="UP000298656"/>
    </source>
</evidence>
<evidence type="ECO:0000256" key="2">
    <source>
        <dbReference type="ARBA" id="ARBA00022803"/>
    </source>
</evidence>
<dbReference type="Proteomes" id="UP000298656">
    <property type="component" value="Chromosome 2"/>
</dbReference>
<dbReference type="InterPro" id="IPR013105">
    <property type="entry name" value="TPR_2"/>
</dbReference>
<evidence type="ECO:0000256" key="3">
    <source>
        <dbReference type="PROSITE-ProRule" id="PRU00339"/>
    </source>
</evidence>
<dbReference type="OrthoDB" id="9815894at2"/>
<sequence>MTLDARRLPAWKLVVFGNQFAERGAVAEALDLYHRAIEVGADDALLYNTVARAFEQVLHEAYNDLGNALHASGQSADAHAAYEAAIRLAPRNGSYYRNYVQAKRVRPGDPLLAIMEQLAQDTDRTPPEDRTQLHFALGLALTEAGEREPPAGGRRR</sequence>